<dbReference type="GeneID" id="68355614"/>
<organism evidence="2 3">
    <name type="scientific">Hirsutella rhossiliensis</name>
    <dbReference type="NCBI Taxonomy" id="111463"/>
    <lineage>
        <taxon>Eukaryota</taxon>
        <taxon>Fungi</taxon>
        <taxon>Dikarya</taxon>
        <taxon>Ascomycota</taxon>
        <taxon>Pezizomycotina</taxon>
        <taxon>Sordariomycetes</taxon>
        <taxon>Hypocreomycetidae</taxon>
        <taxon>Hypocreales</taxon>
        <taxon>Ophiocordycipitaceae</taxon>
        <taxon>Hirsutella</taxon>
    </lineage>
</organism>
<keyword evidence="3" id="KW-1185">Reference proteome</keyword>
<dbReference type="OrthoDB" id="3492129at2759"/>
<sequence length="373" mass="40096">MTLSKQKRARPTIEPIKTNAIALQSLPKRVLTPLRCSLCTASPSSSRILLEIASPLDASRPGSTTEARFGSLNSAAADHCITPLSLDSAKAELSPSGPDKQERPEEASGVDSPTAKTDGACCARCGAPSGRRQPLSVLTATTRNLVQFQRYREILWRQGHKQFGNAGHDACFVVPEEIRQPRVAGLGEGPNGAQSPIADESRLPVRAVIRSRDRRPISLKREFDLRELRATIPEPIPSPRSPNFDRSSLLAPFSPNGGAALLSPAAAAYTGPVTRRASAEQRNLEAAAASPSGERRRSAGPRPVPIHLPYARAQLPVLAAIMLSDQVQSGSTIYLPMPHPKAWAETAAYVYTGEEQLLSKQAKANIWYLGGKV</sequence>
<evidence type="ECO:0000313" key="3">
    <source>
        <dbReference type="Proteomes" id="UP000824596"/>
    </source>
</evidence>
<accession>A0A9P8MUJ3</accession>
<gene>
    <name evidence="2" type="ORF">HRG_06485</name>
</gene>
<evidence type="ECO:0000313" key="2">
    <source>
        <dbReference type="EMBL" id="KAH0962383.1"/>
    </source>
</evidence>
<name>A0A9P8MUJ3_9HYPO</name>
<dbReference type="EMBL" id="JAIZPD010000006">
    <property type="protein sequence ID" value="KAH0962383.1"/>
    <property type="molecule type" value="Genomic_DNA"/>
</dbReference>
<dbReference type="AlphaFoldDB" id="A0A9P8MUJ3"/>
<dbReference type="RefSeq" id="XP_044719896.1">
    <property type="nucleotide sequence ID" value="XM_044864956.1"/>
</dbReference>
<proteinExistence type="predicted"/>
<feature type="region of interest" description="Disordered" evidence="1">
    <location>
        <begin position="89"/>
        <end position="117"/>
    </location>
</feature>
<reference evidence="2" key="1">
    <citation type="submission" date="2021-09" db="EMBL/GenBank/DDBJ databases">
        <title>A high-quality genome of the endoparasitic fungus Hirsutella rhossiliensis with a comparison of Hirsutella genomes reveals transposable elements contributing to genome size variation.</title>
        <authorList>
            <person name="Lin R."/>
            <person name="Jiao Y."/>
            <person name="Sun X."/>
            <person name="Ling J."/>
            <person name="Xie B."/>
            <person name="Cheng X."/>
        </authorList>
    </citation>
    <scope>NUCLEOTIDE SEQUENCE</scope>
    <source>
        <strain evidence="2">HR02</strain>
    </source>
</reference>
<evidence type="ECO:0000256" key="1">
    <source>
        <dbReference type="SAM" id="MobiDB-lite"/>
    </source>
</evidence>
<protein>
    <submittedName>
        <fullName evidence="2">Uncharacterized protein</fullName>
    </submittedName>
</protein>
<comment type="caution">
    <text evidence="2">The sequence shown here is derived from an EMBL/GenBank/DDBJ whole genome shotgun (WGS) entry which is preliminary data.</text>
</comment>
<dbReference type="Proteomes" id="UP000824596">
    <property type="component" value="Unassembled WGS sequence"/>
</dbReference>
<feature type="region of interest" description="Disordered" evidence="1">
    <location>
        <begin position="273"/>
        <end position="304"/>
    </location>
</feature>